<protein>
    <submittedName>
        <fullName evidence="2">Uncharacterized protein</fullName>
    </submittedName>
</protein>
<comment type="caution">
    <text evidence="2">The sequence shown here is derived from an EMBL/GenBank/DDBJ whole genome shotgun (WGS) entry which is preliminary data.</text>
</comment>
<dbReference type="AlphaFoldDB" id="A0A4Y9YSK3"/>
<proteinExistence type="predicted"/>
<sequence length="122" mass="13712">MLGEWVASKTGMPRDFEEWDNRATRAQKLGETEREGKDEAEQRQSFWVRPTGMRGVGVATGVVQGATRAWTSETSLKNPRAAERAHFKKKKAEFSGKTQVKWKSWSACAPESANPAQRQESN</sequence>
<evidence type="ECO:0000313" key="3">
    <source>
        <dbReference type="Proteomes" id="UP000298327"/>
    </source>
</evidence>
<accession>A0A4Y9YSK3</accession>
<name>A0A4Y9YSK3_9AGAM</name>
<feature type="region of interest" description="Disordered" evidence="1">
    <location>
        <begin position="1"/>
        <end position="21"/>
    </location>
</feature>
<reference evidence="2 3" key="1">
    <citation type="submission" date="2019-02" db="EMBL/GenBank/DDBJ databases">
        <title>Genome sequencing of the rare red list fungi Dentipellis fragilis.</title>
        <authorList>
            <person name="Buettner E."/>
            <person name="Kellner H."/>
        </authorList>
    </citation>
    <scope>NUCLEOTIDE SEQUENCE [LARGE SCALE GENOMIC DNA]</scope>
    <source>
        <strain evidence="2 3">DSM 105465</strain>
    </source>
</reference>
<dbReference type="EMBL" id="SEOQ01000363">
    <property type="protein sequence ID" value="TFY64733.1"/>
    <property type="molecule type" value="Genomic_DNA"/>
</dbReference>
<feature type="region of interest" description="Disordered" evidence="1">
    <location>
        <begin position="73"/>
        <end position="122"/>
    </location>
</feature>
<dbReference type="Proteomes" id="UP000298327">
    <property type="component" value="Unassembled WGS sequence"/>
</dbReference>
<gene>
    <name evidence="2" type="ORF">EVG20_g5847</name>
</gene>
<organism evidence="2 3">
    <name type="scientific">Dentipellis fragilis</name>
    <dbReference type="NCBI Taxonomy" id="205917"/>
    <lineage>
        <taxon>Eukaryota</taxon>
        <taxon>Fungi</taxon>
        <taxon>Dikarya</taxon>
        <taxon>Basidiomycota</taxon>
        <taxon>Agaricomycotina</taxon>
        <taxon>Agaricomycetes</taxon>
        <taxon>Russulales</taxon>
        <taxon>Hericiaceae</taxon>
        <taxon>Dentipellis</taxon>
    </lineage>
</organism>
<evidence type="ECO:0000313" key="2">
    <source>
        <dbReference type="EMBL" id="TFY64733.1"/>
    </source>
</evidence>
<evidence type="ECO:0000256" key="1">
    <source>
        <dbReference type="SAM" id="MobiDB-lite"/>
    </source>
</evidence>
<keyword evidence="3" id="KW-1185">Reference proteome</keyword>
<feature type="compositionally biased region" description="Basic and acidic residues" evidence="1">
    <location>
        <begin position="12"/>
        <end position="21"/>
    </location>
</feature>